<dbReference type="InterPro" id="IPR025877">
    <property type="entry name" value="MobA-like_NTP_Trfase"/>
</dbReference>
<dbReference type="PANTHER" id="PTHR43777:SF1">
    <property type="entry name" value="MOLYBDENUM COFACTOR CYTIDYLYLTRANSFERASE"/>
    <property type="match status" value="1"/>
</dbReference>
<evidence type="ECO:0000259" key="1">
    <source>
        <dbReference type="Pfam" id="PF12804"/>
    </source>
</evidence>
<dbReference type="Proteomes" id="UP000671862">
    <property type="component" value="Chromosome"/>
</dbReference>
<accession>A0ABX7S5F7</accession>
<evidence type="ECO:0000313" key="2">
    <source>
        <dbReference type="EMBL" id="QTA37379.1"/>
    </source>
</evidence>
<keyword evidence="2" id="KW-0808">Transferase</keyword>
<dbReference type="GO" id="GO:0016740">
    <property type="term" value="F:transferase activity"/>
    <property type="evidence" value="ECO:0007669"/>
    <property type="project" value="UniProtKB-KW"/>
</dbReference>
<sequence length="187" mass="21604">MKIYSIILAAGKGSRFSKGVKILYKIEKYPMLQHVVNLVHNLRFEKNFLIVNPMWKKIASKFLLPQNFTVIENKDYVSGISSSIKIAISHINEIEVPDYVTIFLGDMPFIKESSVKKILEHADGKRKIIAPFYKEKKGFPTLIHKTVFSEIFSLQGDKGVKQIIERHPEYLFKVEFKTTDVIKDVDK</sequence>
<feature type="domain" description="MobA-like NTP transferase" evidence="1">
    <location>
        <begin position="6"/>
        <end position="168"/>
    </location>
</feature>
<dbReference type="PANTHER" id="PTHR43777">
    <property type="entry name" value="MOLYBDENUM COFACTOR CYTIDYLYLTRANSFERASE"/>
    <property type="match status" value="1"/>
</dbReference>
<keyword evidence="3" id="KW-1185">Reference proteome</keyword>
<dbReference type="Pfam" id="PF12804">
    <property type="entry name" value="NTP_transf_3"/>
    <property type="match status" value="1"/>
</dbReference>
<organism evidence="2 3">
    <name type="scientific">Thermosipho ferrireducens</name>
    <dbReference type="NCBI Taxonomy" id="2571116"/>
    <lineage>
        <taxon>Bacteria</taxon>
        <taxon>Thermotogati</taxon>
        <taxon>Thermotogota</taxon>
        <taxon>Thermotogae</taxon>
        <taxon>Thermotogales</taxon>
        <taxon>Fervidobacteriaceae</taxon>
        <taxon>Thermosipho</taxon>
    </lineage>
</organism>
<reference evidence="2 3" key="1">
    <citation type="submission" date="2021-03" db="EMBL/GenBank/DDBJ databases">
        <title>Thermosipho ferrireducens sp.nov., an anaerobic thermophilic iron-reducing bacterium isolated from a deep-sea hydrothermal sulfide deposits.</title>
        <authorList>
            <person name="Zeng X."/>
            <person name="Chen Y."/>
            <person name="Shao Z."/>
        </authorList>
    </citation>
    <scope>NUCLEOTIDE SEQUENCE [LARGE SCALE GENOMIC DNA]</scope>
    <source>
        <strain evidence="2 3">JL129W03</strain>
    </source>
</reference>
<evidence type="ECO:0000313" key="3">
    <source>
        <dbReference type="Proteomes" id="UP000671862"/>
    </source>
</evidence>
<dbReference type="Gene3D" id="3.90.550.10">
    <property type="entry name" value="Spore Coat Polysaccharide Biosynthesis Protein SpsA, Chain A"/>
    <property type="match status" value="1"/>
</dbReference>
<proteinExistence type="predicted"/>
<dbReference type="SUPFAM" id="SSF53448">
    <property type="entry name" value="Nucleotide-diphospho-sugar transferases"/>
    <property type="match status" value="1"/>
</dbReference>
<dbReference type="RefSeq" id="WP_207566104.1">
    <property type="nucleotide sequence ID" value="NZ_CP071446.1"/>
</dbReference>
<dbReference type="InterPro" id="IPR029044">
    <property type="entry name" value="Nucleotide-diphossugar_trans"/>
</dbReference>
<name>A0ABX7S5F7_9BACT</name>
<protein>
    <submittedName>
        <fullName evidence="2">NTP transferase domain-containing protein</fullName>
    </submittedName>
</protein>
<gene>
    <name evidence="2" type="ORF">JYK00_06460</name>
</gene>
<dbReference type="EMBL" id="CP071446">
    <property type="protein sequence ID" value="QTA37379.1"/>
    <property type="molecule type" value="Genomic_DNA"/>
</dbReference>